<feature type="non-terminal residue" evidence="4">
    <location>
        <position position="1"/>
    </location>
</feature>
<gene>
    <name evidence="4" type="ORF">MSPICULIGERA_LOCUS6970</name>
</gene>
<protein>
    <submittedName>
        <fullName evidence="4">Uncharacterized protein</fullName>
    </submittedName>
</protein>
<evidence type="ECO:0000313" key="4">
    <source>
        <dbReference type="EMBL" id="CAJ0568452.1"/>
    </source>
</evidence>
<feature type="region of interest" description="Disordered" evidence="1">
    <location>
        <begin position="292"/>
        <end position="326"/>
    </location>
</feature>
<feature type="compositionally biased region" description="Basic and acidic residues" evidence="1">
    <location>
        <begin position="301"/>
        <end position="315"/>
    </location>
</feature>
<keyword evidence="3" id="KW-0732">Signal</keyword>
<sequence>MLGHVMRAIHLCLVVSATLLEGLAAIAWTSSTKCGSTAVACPGKDGQPICLPKTLLQNETSGLCELKGCPTDHAQLRAEGFTGCVPFVCPIGYVDCGENEKSCQFMWTPDQKDSTLTRYNDRTGVCGFEGCPDDHQPCNIRDRGNKKVCVPYWHIKTIINEDQCHLINPNELQRLKPAKECAGMDNTLACWAGNDYTCIGFDRITSMSFDEENRTICHFAQCPKEGQIACAGECQTIEDVKNVKTDGECEYRRLHRGQVIMIISCSIIGIVVVIVLFALLVRVIVRRRNRGKTANRVSSNESRREPKSDSNEKRPWMPSKNPKAFNEKPQRLYGTELKSTAKVVKAMLFVYLLVLVLHTGELGAQNTTVSPDFCVEPGCPYCAQYWRVCPGKDGLPLCVLRNFLVDPDAPDCNYKDCPSGEARINLNIDRDVISCAPVSRLVNASLAQFWMWEGCTKRREVNCGTWTPICLTDDDLKDYNITKGGCITTGCTEKPGTHPCKIGNEVQCIPYDDLKEVCYAKDGAPICALKRNLVDPEAPGCNFIGCPTGEAKIQVVFRNVTCAPLNRIVNASLSKFWMWEHCTKQRDIDCGTWTPLCISANLLDDYNITKGGCIARGCGPDKPGTHPCMVEGGVQCIPYDDLKTISSTGKGDECIRATPADKAAAAAAVAAQEKTEPKEETSSASRSLTCGISTLTMLATKLITNNHYISAMFDHTLQAFSVCAVLSTVLARGVATTAWATPPNCGTTAVACPGKDGQPICVLRQQLKNETSDICDLKGCPIGHALLADEEFEACVPFEMLSEGTLPDNWKWAGCPYENQVDCGTRGISLCVPTKSISKYNHTTMLCTLTVCPIGYVDCGENEKSCQFMWTPDQKDSTLTRYNDRTGVCGFEGCPDDHQPCNIRDRGNKKVCVPYWHIKTIINEDQCHLINPNELQRLKPAKECAGMDNTLACWAGNDYTCIGFDRITSMSFDEENRTICHFAQCPKEGQIACAGECQTIEDVKNVKTDGECEYRRLHRGQVIMIISCSIIGIVVVIALFALLVRVIVRRRNRGKTANRASSNESRREPKSDSNEKRPWMPSKNPKAFNEKPQV</sequence>
<dbReference type="AlphaFoldDB" id="A0AA36G072"/>
<keyword evidence="5" id="KW-1185">Reference proteome</keyword>
<dbReference type="Proteomes" id="UP001177023">
    <property type="component" value="Unassembled WGS sequence"/>
</dbReference>
<keyword evidence="2" id="KW-0472">Membrane</keyword>
<feature type="transmembrane region" description="Helical" evidence="2">
    <location>
        <begin position="1022"/>
        <end position="1048"/>
    </location>
</feature>
<feature type="chain" id="PRO_5041401443" evidence="3">
    <location>
        <begin position="25"/>
        <end position="1094"/>
    </location>
</feature>
<evidence type="ECO:0000256" key="2">
    <source>
        <dbReference type="SAM" id="Phobius"/>
    </source>
</evidence>
<keyword evidence="2" id="KW-0812">Transmembrane</keyword>
<feature type="signal peptide" evidence="3">
    <location>
        <begin position="1"/>
        <end position="24"/>
    </location>
</feature>
<dbReference type="EMBL" id="CATQJA010001741">
    <property type="protein sequence ID" value="CAJ0568452.1"/>
    <property type="molecule type" value="Genomic_DNA"/>
</dbReference>
<evidence type="ECO:0000256" key="1">
    <source>
        <dbReference type="SAM" id="MobiDB-lite"/>
    </source>
</evidence>
<evidence type="ECO:0000313" key="5">
    <source>
        <dbReference type="Proteomes" id="UP001177023"/>
    </source>
</evidence>
<organism evidence="4 5">
    <name type="scientific">Mesorhabditis spiculigera</name>
    <dbReference type="NCBI Taxonomy" id="96644"/>
    <lineage>
        <taxon>Eukaryota</taxon>
        <taxon>Metazoa</taxon>
        <taxon>Ecdysozoa</taxon>
        <taxon>Nematoda</taxon>
        <taxon>Chromadorea</taxon>
        <taxon>Rhabditida</taxon>
        <taxon>Rhabditina</taxon>
        <taxon>Rhabditomorpha</taxon>
        <taxon>Rhabditoidea</taxon>
        <taxon>Rhabditidae</taxon>
        <taxon>Mesorhabditinae</taxon>
        <taxon>Mesorhabditis</taxon>
    </lineage>
</organism>
<proteinExistence type="predicted"/>
<feature type="transmembrane region" description="Helical" evidence="2">
    <location>
        <begin position="259"/>
        <end position="285"/>
    </location>
</feature>
<evidence type="ECO:0000256" key="3">
    <source>
        <dbReference type="SAM" id="SignalP"/>
    </source>
</evidence>
<accession>A0AA36G072</accession>
<name>A0AA36G072_9BILA</name>
<feature type="compositionally biased region" description="Basic and acidic residues" evidence="1">
    <location>
        <begin position="1064"/>
        <end position="1078"/>
    </location>
</feature>
<feature type="transmembrane region" description="Helical" evidence="2">
    <location>
        <begin position="346"/>
        <end position="364"/>
    </location>
</feature>
<feature type="region of interest" description="Disordered" evidence="1">
    <location>
        <begin position="1054"/>
        <end position="1094"/>
    </location>
</feature>
<comment type="caution">
    <text evidence="4">The sequence shown here is derived from an EMBL/GenBank/DDBJ whole genome shotgun (WGS) entry which is preliminary data.</text>
</comment>
<reference evidence="4" key="1">
    <citation type="submission" date="2023-06" db="EMBL/GenBank/DDBJ databases">
        <authorList>
            <person name="Delattre M."/>
        </authorList>
    </citation>
    <scope>NUCLEOTIDE SEQUENCE</scope>
    <source>
        <strain evidence="4">AF72</strain>
    </source>
</reference>
<keyword evidence="2" id="KW-1133">Transmembrane helix</keyword>